<proteinExistence type="predicted"/>
<comment type="caution">
    <text evidence="1">The sequence shown here is derived from an EMBL/GenBank/DDBJ whole genome shotgun (WGS) entry which is preliminary data.</text>
</comment>
<keyword evidence="2" id="KW-1185">Reference proteome</keyword>
<reference evidence="1" key="1">
    <citation type="submission" date="2023-01" db="EMBL/GenBank/DDBJ databases">
        <title>The chitinases involved in constricting ring structure development in the nematode-trapping fungus Drechslerella dactyloides.</title>
        <authorList>
            <person name="Wang R."/>
            <person name="Zhang L."/>
            <person name="Tang P."/>
            <person name="Li S."/>
            <person name="Liang L."/>
        </authorList>
    </citation>
    <scope>NUCLEOTIDE SEQUENCE</scope>
    <source>
        <strain evidence="1">YMF1.00031</strain>
    </source>
</reference>
<dbReference type="Proteomes" id="UP001221413">
    <property type="component" value="Unassembled WGS sequence"/>
</dbReference>
<organism evidence="1 2">
    <name type="scientific">Drechslerella dactyloides</name>
    <name type="common">Nematode-trapping fungus</name>
    <name type="synonym">Arthrobotrys dactyloides</name>
    <dbReference type="NCBI Taxonomy" id="74499"/>
    <lineage>
        <taxon>Eukaryota</taxon>
        <taxon>Fungi</taxon>
        <taxon>Dikarya</taxon>
        <taxon>Ascomycota</taxon>
        <taxon>Pezizomycotina</taxon>
        <taxon>Orbiliomycetes</taxon>
        <taxon>Orbiliales</taxon>
        <taxon>Orbiliaceae</taxon>
        <taxon>Drechslerella</taxon>
    </lineage>
</organism>
<dbReference type="AlphaFoldDB" id="A0AAD6NEM3"/>
<evidence type="ECO:0000313" key="2">
    <source>
        <dbReference type="Proteomes" id="UP001221413"/>
    </source>
</evidence>
<name>A0AAD6NEM3_DREDA</name>
<dbReference type="EMBL" id="JAQGDS010000014">
    <property type="protein sequence ID" value="KAJ6256151.1"/>
    <property type="molecule type" value="Genomic_DNA"/>
</dbReference>
<accession>A0AAD6NEM3</accession>
<protein>
    <submittedName>
        <fullName evidence="1">Uncharacterized protein</fullName>
    </submittedName>
</protein>
<sequence>MLTPTDDEIKYESKNAELWNALLGTAEVGVIQKMLNTYHHGLRDAFISDIHLRITKPTTSSDAYSDDQTADILIELEIPSLESDPSHFEHDLVPNIAITIHPAFEILEGTTYNYVPDAAQSPAPTYQNFVIPCVTVDGSNLSFRFATSGVENHLVVVDAPTDSVTDTILLGDILYDVWTKAHGIYVPVQDFTFMAVRENTKSIINDTMDKKHLRETDILFLDCLEESDREFLKPFWVTSESGALKGEPMLLIRLTSDLPEDEDEEESNLTVWTETIEKGIKLHVSMNIAASWQPNSKSDLVDLGVIDEGVPNPALSLIRSAREAALSKGLGIQETGGIFRMLEEEGSEILHGDRVTVDRTLYLVASPKIGHIAIGGDLEDYMRWTDGSLHSFSDILHATWAQLIKGSAEDLTKAARRDGFYMPRYFSILEVGLETQAVLMEIFLHNNLRYEDTLWLSHSVMMSQDTSNLKMSTWLAVLGTAEISVIEEMNIKFARDIDGQRVTSVYIRWTTGDPHRKNGVPIPWIKHPEVLIICEPQRTILKPWIDKHASSQTLVDALTLGGRLEMEGLVLRDMAVRGRNELFLGQKLGKTQLAIDRDCPEEVAALFENSQMKLRTPQDEEEQYYLVRVEPRDNSYVAFLSVSRLDRHLVLKIVTSFSGFIESLRIEDYVKVLSRTYIEAWKDYSSEVSMKPPQEESARWMERHFLRGVSILQVCKYTEKIIGQIDKQKILTTKGYMMVDSGSSQYTNDIESKAVFQALLGTPEIGGVQLMTMEYWDRVYRAAIGSILIRLNPDTRGIEILVQLKFSDLESSNRDSEWLQTLQD</sequence>
<gene>
    <name evidence="1" type="ORF">Dda_8986</name>
</gene>
<evidence type="ECO:0000313" key="1">
    <source>
        <dbReference type="EMBL" id="KAJ6256151.1"/>
    </source>
</evidence>